<reference evidence="1" key="1">
    <citation type="journal article" date="2021" name="Proc. Natl. Acad. Sci. U.S.A.">
        <title>A Catalog of Tens of Thousands of Viruses from Human Metagenomes Reveals Hidden Associations with Chronic Diseases.</title>
        <authorList>
            <person name="Tisza M.J."/>
            <person name="Buck C.B."/>
        </authorList>
    </citation>
    <scope>NUCLEOTIDE SEQUENCE</scope>
    <source>
        <strain evidence="1">CtXZx16</strain>
    </source>
</reference>
<sequence>MATNKRAFTMRMQAENFEKIKIIAECNKCSIAMQIEYLIENCIEQYEKEHGEIKFFQDLSE</sequence>
<dbReference type="GO" id="GO:0006355">
    <property type="term" value="P:regulation of DNA-templated transcription"/>
    <property type="evidence" value="ECO:0007669"/>
    <property type="project" value="InterPro"/>
</dbReference>
<dbReference type="InterPro" id="IPR010985">
    <property type="entry name" value="Ribbon_hlx_hlx"/>
</dbReference>
<organism evidence="1">
    <name type="scientific">Siphoviridae sp. ctXZx16</name>
    <dbReference type="NCBI Taxonomy" id="2826371"/>
    <lineage>
        <taxon>Viruses</taxon>
        <taxon>Duplodnaviria</taxon>
        <taxon>Heunggongvirae</taxon>
        <taxon>Uroviricota</taxon>
        <taxon>Caudoviricetes</taxon>
    </lineage>
</organism>
<proteinExistence type="predicted"/>
<dbReference type="EMBL" id="BK014925">
    <property type="protein sequence ID" value="DAD82880.1"/>
    <property type="molecule type" value="Genomic_DNA"/>
</dbReference>
<dbReference type="SUPFAM" id="SSF47598">
    <property type="entry name" value="Ribbon-helix-helix"/>
    <property type="match status" value="1"/>
</dbReference>
<protein>
    <submittedName>
        <fullName evidence="1">MNT REPRESSOR MUTANT WITH C-TERMINAL REGULATION</fullName>
    </submittedName>
</protein>
<name>A0A8S5MKX8_9CAUD</name>
<evidence type="ECO:0000313" key="1">
    <source>
        <dbReference type="EMBL" id="DAD82880.1"/>
    </source>
</evidence>
<accession>A0A8S5MKX8</accession>